<dbReference type="Proteomes" id="UP000007397">
    <property type="component" value="Chromosome"/>
</dbReference>
<feature type="domain" description="N-acetyltransferase" evidence="3">
    <location>
        <begin position="7"/>
        <end position="172"/>
    </location>
</feature>
<dbReference type="AlphaFoldDB" id="I0JLM9"/>
<name>I0JLM9_HALH3</name>
<organism evidence="4 5">
    <name type="scientific">Halobacillus halophilus (strain ATCC 35676 / DSM 2266 / JCM 20832 / KCTC 3685 / LMG 17431 / NBRC 102448 / NCIMB 2269)</name>
    <name type="common">Sporosarcina halophila</name>
    <dbReference type="NCBI Taxonomy" id="866895"/>
    <lineage>
        <taxon>Bacteria</taxon>
        <taxon>Bacillati</taxon>
        <taxon>Bacillota</taxon>
        <taxon>Bacilli</taxon>
        <taxon>Bacillales</taxon>
        <taxon>Bacillaceae</taxon>
        <taxon>Halobacillus</taxon>
    </lineage>
</organism>
<dbReference type="Pfam" id="PF00583">
    <property type="entry name" value="Acetyltransf_1"/>
    <property type="match status" value="1"/>
</dbReference>
<dbReference type="InterPro" id="IPR050832">
    <property type="entry name" value="Bact_Acetyltransf"/>
</dbReference>
<dbReference type="GO" id="GO:0016747">
    <property type="term" value="F:acyltransferase activity, transferring groups other than amino-acyl groups"/>
    <property type="evidence" value="ECO:0007669"/>
    <property type="project" value="InterPro"/>
</dbReference>
<dbReference type="PATRIC" id="fig|866895.3.peg.1715"/>
<sequence>MDKVMTITIREANQEELGSIREQRVQAYEDHVYALPDEHWQALKQAISSEADQQPGVDLLVAELDGSLAGSVALFPANTDAYEGYVDELDYPEIRVLAVSPEIRGKGVASALIDACIERAKAKGYRSIGLHTGDFMSGAIALYERYGFERVPQHDFEPADDGIIVKAFYRTI</sequence>
<evidence type="ECO:0000259" key="3">
    <source>
        <dbReference type="PROSITE" id="PS51186"/>
    </source>
</evidence>
<protein>
    <submittedName>
        <fullName evidence="4">Acetyltransferase, GNAT family</fullName>
    </submittedName>
</protein>
<keyword evidence="2" id="KW-0012">Acyltransferase</keyword>
<evidence type="ECO:0000256" key="1">
    <source>
        <dbReference type="ARBA" id="ARBA00022679"/>
    </source>
</evidence>
<reference evidence="4 5" key="1">
    <citation type="journal article" date="2013" name="Environ. Microbiol.">
        <title>Chloride and organic osmolytes: a hybrid strategy to cope with elevated salinities by the moderately halophilic, chloride-dependent bacterium Halobacillus halophilus.</title>
        <authorList>
            <person name="Saum S.H."/>
            <person name="Pfeiffer F."/>
            <person name="Palm P."/>
            <person name="Rampp M."/>
            <person name="Schuster S.C."/>
            <person name="Muller V."/>
            <person name="Oesterhelt D."/>
        </authorList>
    </citation>
    <scope>NUCLEOTIDE SEQUENCE [LARGE SCALE GENOMIC DNA]</scope>
    <source>
        <strain evidence="5">ATCC 35676 / DSM 2266 / JCM 20832 / KCTC 3685 / LMG 17431 / NBRC 102448 / NCIMB 2269</strain>
    </source>
</reference>
<dbReference type="SUPFAM" id="SSF55729">
    <property type="entry name" value="Acyl-CoA N-acyltransferases (Nat)"/>
    <property type="match status" value="1"/>
</dbReference>
<dbReference type="eggNOG" id="COG0456">
    <property type="taxonomic scope" value="Bacteria"/>
</dbReference>
<evidence type="ECO:0000313" key="5">
    <source>
        <dbReference type="Proteomes" id="UP000007397"/>
    </source>
</evidence>
<dbReference type="RefSeq" id="WP_014642943.1">
    <property type="nucleotide sequence ID" value="NC_017668.1"/>
</dbReference>
<keyword evidence="5" id="KW-1185">Reference proteome</keyword>
<evidence type="ECO:0000313" key="4">
    <source>
        <dbReference type="EMBL" id="CCG45049.1"/>
    </source>
</evidence>
<dbReference type="HOGENOM" id="CLU_102964_0_0_9"/>
<dbReference type="InterPro" id="IPR000182">
    <property type="entry name" value="GNAT_dom"/>
</dbReference>
<dbReference type="InterPro" id="IPR016181">
    <property type="entry name" value="Acyl_CoA_acyltransferase"/>
</dbReference>
<dbReference type="PROSITE" id="PS51186">
    <property type="entry name" value="GNAT"/>
    <property type="match status" value="1"/>
</dbReference>
<dbReference type="CDD" id="cd04301">
    <property type="entry name" value="NAT_SF"/>
    <property type="match status" value="1"/>
</dbReference>
<dbReference type="Gene3D" id="3.40.630.30">
    <property type="match status" value="1"/>
</dbReference>
<dbReference type="STRING" id="866895.HBHAL_2699"/>
<dbReference type="EMBL" id="HE717023">
    <property type="protein sequence ID" value="CCG45049.1"/>
    <property type="molecule type" value="Genomic_DNA"/>
</dbReference>
<evidence type="ECO:0000256" key="2">
    <source>
        <dbReference type="ARBA" id="ARBA00023315"/>
    </source>
</evidence>
<dbReference type="KEGG" id="hhd:HBHAL_2699"/>
<keyword evidence="1" id="KW-0808">Transferase</keyword>
<dbReference type="PANTHER" id="PTHR43877">
    <property type="entry name" value="AMINOALKYLPHOSPHONATE N-ACETYLTRANSFERASE-RELATED-RELATED"/>
    <property type="match status" value="1"/>
</dbReference>
<gene>
    <name evidence="4" type="ordered locus">HBHAL_2699</name>
</gene>
<accession>I0JLM9</accession>
<proteinExistence type="predicted"/>